<proteinExistence type="predicted"/>
<evidence type="ECO:0000256" key="3">
    <source>
        <dbReference type="ARBA" id="ARBA00023121"/>
    </source>
</evidence>
<evidence type="ECO:0000313" key="6">
    <source>
        <dbReference type="EMBL" id="MFC4036772.1"/>
    </source>
</evidence>
<dbReference type="EMBL" id="JBHSBB010000053">
    <property type="protein sequence ID" value="MFC4036772.1"/>
    <property type="molecule type" value="Genomic_DNA"/>
</dbReference>
<evidence type="ECO:0000256" key="5">
    <source>
        <dbReference type="SAM" id="MobiDB-lite"/>
    </source>
</evidence>
<sequence length="208" mass="22861">MTTTPRDLMIVAMDMPSTRPVERGDLSLALAGAELIDLLGSSTVRLDGDRVEPRSPAPASGPTDSLLRQAAASLVREDPYESATDWLWRRGRGLAAAYLGAFEAEGQLTGRRSRRWGVFWTTERVLVDSADRRRASNRWAADEPVLAALAAVIGITERRTGDYEDVNDDAKKTVLAAVTDAVGELAGERERRDQKRNDAAVTNYRRGY</sequence>
<organism evidence="6 7">
    <name type="scientific">Streptomyces polygonati</name>
    <dbReference type="NCBI Taxonomy" id="1617087"/>
    <lineage>
        <taxon>Bacteria</taxon>
        <taxon>Bacillati</taxon>
        <taxon>Actinomycetota</taxon>
        <taxon>Actinomycetes</taxon>
        <taxon>Kitasatosporales</taxon>
        <taxon>Streptomycetaceae</taxon>
        <taxon>Streptomyces</taxon>
    </lineage>
</organism>
<keyword evidence="3" id="KW-0446">Lipid-binding</keyword>
<feature type="compositionally biased region" description="Basic and acidic residues" evidence="5">
    <location>
        <begin position="186"/>
        <end position="198"/>
    </location>
</feature>
<dbReference type="InterPro" id="IPR008628">
    <property type="entry name" value="GPP34-like"/>
</dbReference>
<keyword evidence="7" id="KW-1185">Reference proteome</keyword>
<keyword evidence="2" id="KW-0333">Golgi apparatus</keyword>
<gene>
    <name evidence="6" type="ORF">ACFO3J_35835</name>
</gene>
<evidence type="ECO:0000256" key="1">
    <source>
        <dbReference type="ARBA" id="ARBA00004255"/>
    </source>
</evidence>
<evidence type="ECO:0000256" key="4">
    <source>
        <dbReference type="ARBA" id="ARBA00023136"/>
    </source>
</evidence>
<protein>
    <submittedName>
        <fullName evidence="6">GPP34 family phosphoprotein</fullName>
    </submittedName>
</protein>
<dbReference type="RefSeq" id="WP_386439047.1">
    <property type="nucleotide sequence ID" value="NZ_JBHSBB010000053.1"/>
</dbReference>
<reference evidence="7" key="1">
    <citation type="journal article" date="2019" name="Int. J. Syst. Evol. Microbiol.">
        <title>The Global Catalogue of Microorganisms (GCM) 10K type strain sequencing project: providing services to taxonomists for standard genome sequencing and annotation.</title>
        <authorList>
            <consortium name="The Broad Institute Genomics Platform"/>
            <consortium name="The Broad Institute Genome Sequencing Center for Infectious Disease"/>
            <person name="Wu L."/>
            <person name="Ma J."/>
        </authorList>
    </citation>
    <scope>NUCLEOTIDE SEQUENCE [LARGE SCALE GENOMIC DNA]</scope>
    <source>
        <strain evidence="7">CGMCC 4.7237</strain>
    </source>
</reference>
<keyword evidence="4" id="KW-0472">Membrane</keyword>
<comment type="caution">
    <text evidence="6">The sequence shown here is derived from an EMBL/GenBank/DDBJ whole genome shotgun (WGS) entry which is preliminary data.</text>
</comment>
<dbReference type="Pfam" id="PF05719">
    <property type="entry name" value="GPP34"/>
    <property type="match status" value="1"/>
</dbReference>
<dbReference type="InterPro" id="IPR038261">
    <property type="entry name" value="GPP34-like_sf"/>
</dbReference>
<name>A0ABV8HXH6_9ACTN</name>
<evidence type="ECO:0000313" key="7">
    <source>
        <dbReference type="Proteomes" id="UP001595765"/>
    </source>
</evidence>
<dbReference type="Gene3D" id="1.10.3630.10">
    <property type="entry name" value="yeast vps74-n-term truncation variant domain like"/>
    <property type="match status" value="1"/>
</dbReference>
<feature type="region of interest" description="Disordered" evidence="5">
    <location>
        <begin position="186"/>
        <end position="208"/>
    </location>
</feature>
<accession>A0ABV8HXH6</accession>
<evidence type="ECO:0000256" key="2">
    <source>
        <dbReference type="ARBA" id="ARBA00023034"/>
    </source>
</evidence>
<comment type="subcellular location">
    <subcellularLocation>
        <location evidence="1">Golgi apparatus membrane</location>
        <topology evidence="1">Peripheral membrane protein</topology>
        <orientation evidence="1">Cytoplasmic side</orientation>
    </subcellularLocation>
</comment>
<dbReference type="Proteomes" id="UP001595765">
    <property type="component" value="Unassembled WGS sequence"/>
</dbReference>